<dbReference type="SUPFAM" id="SSF52172">
    <property type="entry name" value="CheY-like"/>
    <property type="match status" value="1"/>
</dbReference>
<protein>
    <submittedName>
        <fullName evidence="11">Response regulator</fullName>
    </submittedName>
</protein>
<evidence type="ECO:0000256" key="1">
    <source>
        <dbReference type="ARBA" id="ARBA00004496"/>
    </source>
</evidence>
<dbReference type="CDD" id="cd17536">
    <property type="entry name" value="REC_YesN-like"/>
    <property type="match status" value="1"/>
</dbReference>
<dbReference type="Pfam" id="PF17853">
    <property type="entry name" value="GGDEF_2"/>
    <property type="match status" value="1"/>
</dbReference>
<dbReference type="EMBL" id="CP048209">
    <property type="protein sequence ID" value="QHT59780.1"/>
    <property type="molecule type" value="Genomic_DNA"/>
</dbReference>
<dbReference type="PROSITE" id="PS01124">
    <property type="entry name" value="HTH_ARAC_FAMILY_2"/>
    <property type="match status" value="1"/>
</dbReference>
<keyword evidence="7" id="KW-0804">Transcription</keyword>
<dbReference type="InterPro" id="IPR009057">
    <property type="entry name" value="Homeodomain-like_sf"/>
</dbReference>
<dbReference type="GO" id="GO:0003700">
    <property type="term" value="F:DNA-binding transcription factor activity"/>
    <property type="evidence" value="ECO:0007669"/>
    <property type="project" value="InterPro"/>
</dbReference>
<feature type="modified residue" description="4-aspartylphosphate" evidence="8">
    <location>
        <position position="55"/>
    </location>
</feature>
<keyword evidence="12" id="KW-1185">Reference proteome</keyword>
<keyword evidence="4" id="KW-0902">Two-component regulatory system</keyword>
<dbReference type="PANTHER" id="PTHR42713">
    <property type="entry name" value="HISTIDINE KINASE-RELATED"/>
    <property type="match status" value="1"/>
</dbReference>
<comment type="subcellular location">
    <subcellularLocation>
        <location evidence="1">Cytoplasm</location>
    </subcellularLocation>
</comment>
<dbReference type="Pfam" id="PF00072">
    <property type="entry name" value="Response_reg"/>
    <property type="match status" value="1"/>
</dbReference>
<dbReference type="Gene3D" id="1.10.10.60">
    <property type="entry name" value="Homeodomain-like"/>
    <property type="match status" value="2"/>
</dbReference>
<dbReference type="Pfam" id="PF12833">
    <property type="entry name" value="HTH_18"/>
    <property type="match status" value="1"/>
</dbReference>
<dbReference type="SUPFAM" id="SSF46689">
    <property type="entry name" value="Homeodomain-like"/>
    <property type="match status" value="2"/>
</dbReference>
<evidence type="ECO:0000259" key="10">
    <source>
        <dbReference type="PROSITE" id="PS50110"/>
    </source>
</evidence>
<dbReference type="PROSITE" id="PS50110">
    <property type="entry name" value="RESPONSE_REGULATORY"/>
    <property type="match status" value="1"/>
</dbReference>
<dbReference type="GO" id="GO:0000160">
    <property type="term" value="P:phosphorelay signal transduction system"/>
    <property type="evidence" value="ECO:0007669"/>
    <property type="project" value="UniProtKB-KW"/>
</dbReference>
<dbReference type="InterPro" id="IPR001789">
    <property type="entry name" value="Sig_transdc_resp-reg_receiver"/>
</dbReference>
<dbReference type="AlphaFoldDB" id="A0A6C0FZX1"/>
<dbReference type="GO" id="GO:0005737">
    <property type="term" value="C:cytoplasm"/>
    <property type="evidence" value="ECO:0007669"/>
    <property type="project" value="UniProtKB-SubCell"/>
</dbReference>
<dbReference type="InterPro" id="IPR041522">
    <property type="entry name" value="CdaR_GGDEF"/>
</dbReference>
<dbReference type="KEGG" id="plyc:GXP70_07315"/>
<evidence type="ECO:0000256" key="8">
    <source>
        <dbReference type="PROSITE-ProRule" id="PRU00169"/>
    </source>
</evidence>
<dbReference type="PRINTS" id="PR00032">
    <property type="entry name" value="HTHARAC"/>
</dbReference>
<name>A0A6C0FZX1_9BACL</name>
<keyword evidence="3 8" id="KW-0597">Phosphoprotein</keyword>
<dbReference type="SMART" id="SM00448">
    <property type="entry name" value="REC"/>
    <property type="match status" value="1"/>
</dbReference>
<keyword evidence="2" id="KW-0963">Cytoplasm</keyword>
<organism evidence="11 12">
    <name type="scientific">Paenibacillus lycopersici</name>
    <dbReference type="NCBI Taxonomy" id="2704462"/>
    <lineage>
        <taxon>Bacteria</taxon>
        <taxon>Bacillati</taxon>
        <taxon>Bacillota</taxon>
        <taxon>Bacilli</taxon>
        <taxon>Bacillales</taxon>
        <taxon>Paenibacillaceae</taxon>
        <taxon>Paenibacillus</taxon>
    </lineage>
</organism>
<evidence type="ECO:0000259" key="9">
    <source>
        <dbReference type="PROSITE" id="PS01124"/>
    </source>
</evidence>
<keyword evidence="5" id="KW-0805">Transcription regulation</keyword>
<dbReference type="Proteomes" id="UP000476064">
    <property type="component" value="Chromosome"/>
</dbReference>
<dbReference type="Gene3D" id="3.40.50.2300">
    <property type="match status" value="1"/>
</dbReference>
<dbReference type="SMART" id="SM00342">
    <property type="entry name" value="HTH_ARAC"/>
    <property type="match status" value="1"/>
</dbReference>
<dbReference type="InterPro" id="IPR051552">
    <property type="entry name" value="HptR"/>
</dbReference>
<evidence type="ECO:0000256" key="5">
    <source>
        <dbReference type="ARBA" id="ARBA00023015"/>
    </source>
</evidence>
<accession>A0A6C0FZX1</accession>
<dbReference type="PANTHER" id="PTHR42713:SF3">
    <property type="entry name" value="TRANSCRIPTIONAL REGULATORY PROTEIN HPTR"/>
    <property type="match status" value="1"/>
</dbReference>
<feature type="domain" description="Response regulatory" evidence="10">
    <location>
        <begin position="3"/>
        <end position="120"/>
    </location>
</feature>
<keyword evidence="6" id="KW-0238">DNA-binding</keyword>
<dbReference type="InterPro" id="IPR011006">
    <property type="entry name" value="CheY-like_superfamily"/>
</dbReference>
<evidence type="ECO:0000256" key="2">
    <source>
        <dbReference type="ARBA" id="ARBA00022490"/>
    </source>
</evidence>
<evidence type="ECO:0000256" key="4">
    <source>
        <dbReference type="ARBA" id="ARBA00023012"/>
    </source>
</evidence>
<proteinExistence type="predicted"/>
<dbReference type="GO" id="GO:0043565">
    <property type="term" value="F:sequence-specific DNA binding"/>
    <property type="evidence" value="ECO:0007669"/>
    <property type="project" value="InterPro"/>
</dbReference>
<evidence type="ECO:0000256" key="7">
    <source>
        <dbReference type="ARBA" id="ARBA00023163"/>
    </source>
</evidence>
<evidence type="ECO:0000256" key="6">
    <source>
        <dbReference type="ARBA" id="ARBA00023125"/>
    </source>
</evidence>
<evidence type="ECO:0000313" key="12">
    <source>
        <dbReference type="Proteomes" id="UP000476064"/>
    </source>
</evidence>
<evidence type="ECO:0000256" key="3">
    <source>
        <dbReference type="ARBA" id="ARBA00022553"/>
    </source>
</evidence>
<dbReference type="RefSeq" id="WP_162355846.1">
    <property type="nucleotide sequence ID" value="NZ_CP048209.1"/>
</dbReference>
<gene>
    <name evidence="11" type="ORF">GXP70_07315</name>
</gene>
<feature type="domain" description="HTH araC/xylS-type" evidence="9">
    <location>
        <begin position="437"/>
        <end position="535"/>
    </location>
</feature>
<reference evidence="11 12" key="1">
    <citation type="submission" date="2020-01" db="EMBL/GenBank/DDBJ databases">
        <title>Paenibacillus sp. nov., isolated from tomato rhizosphere.</title>
        <authorList>
            <person name="Weon H.-Y."/>
            <person name="Lee S.A."/>
        </authorList>
    </citation>
    <scope>NUCLEOTIDE SEQUENCE [LARGE SCALE GENOMIC DNA]</scope>
    <source>
        <strain evidence="11 12">12200R-189</strain>
    </source>
</reference>
<evidence type="ECO:0000313" key="11">
    <source>
        <dbReference type="EMBL" id="QHT59780.1"/>
    </source>
</evidence>
<dbReference type="InterPro" id="IPR018060">
    <property type="entry name" value="HTH_AraC"/>
</dbReference>
<dbReference type="InterPro" id="IPR020449">
    <property type="entry name" value="Tscrpt_reg_AraC-type_HTH"/>
</dbReference>
<sequence>MLTMIIADDEYNVREGLKEVVRWEELGIQVIGDAADGQEALERCRELRPDILLTDIRMPLMDGLEAAIKLRELGNPVRLVIISGAEDFNYAKTALSLNADGYILKPIKIPELQQTLRKVVSSILMERGREAQTEQLQRQLHQNLPVLREKFLTQLTLGMMKDEDSVRQKMTEFALPFTTEGPWTAAVLQIDDYEKAVERYSGTNKQLLSFSVNNLLEEIVSRSGNCVTFFMNENEHVMLFSHAAHDDRSPMNVCREMIQCVHSFLRIPSSCGIGNPVRNATDIYTSYQEALTAIKYRFYTGKNSVLSIRDFQSEDRSVEFPQLFDAEQELIRLMKLGDSEHAADKIRFIFHTLCDNRRLPVGYVQSVCAELVNMAGKAVLELDENIRHIVPDYSSVFHDIYSKREAAELQEVMLAFFGKLTGHFALKHSQKNARTIHKIKSIIEQTYMNHISLTTLAEEVYLSPNYISLIFKQETGESITEYITKVRMEAAMELLKSPDLKILEVSEMVGFENATYFSTVFKKYAGMHPQKHRSLYLND</sequence>